<sequence length="178" mass="19563">MKAATVGALIVSLAGGAVASQAPELAQQYRQRLGGALEEVAHVVADFDADAARNNLRREEALALHDQAEEPFLRDRGQSIRRTIARFERLRYQSERLGELPPVLRPLAVIAAPDQAVLEGTVRNFEPAVPLTAHGLAWTAVGLLSGFGVFRLAAFPFRRRASRRPGRYGERFTRPGNR</sequence>
<accession>A0A9X2X9Y3</accession>
<evidence type="ECO:0000313" key="3">
    <source>
        <dbReference type="EMBL" id="MCT8991224.1"/>
    </source>
</evidence>
<proteinExistence type="predicted"/>
<dbReference type="EMBL" id="JAODNV010000013">
    <property type="protein sequence ID" value="MCT8991224.1"/>
    <property type="molecule type" value="Genomic_DNA"/>
</dbReference>
<evidence type="ECO:0000256" key="2">
    <source>
        <dbReference type="SAM" id="SignalP"/>
    </source>
</evidence>
<organism evidence="3 4">
    <name type="scientific">Chelativorans petroleitrophicus</name>
    <dbReference type="NCBI Taxonomy" id="2975484"/>
    <lineage>
        <taxon>Bacteria</taxon>
        <taxon>Pseudomonadati</taxon>
        <taxon>Pseudomonadota</taxon>
        <taxon>Alphaproteobacteria</taxon>
        <taxon>Hyphomicrobiales</taxon>
        <taxon>Phyllobacteriaceae</taxon>
        <taxon>Chelativorans</taxon>
    </lineage>
</organism>
<dbReference type="AlphaFoldDB" id="A0A9X2X9Y3"/>
<evidence type="ECO:0000313" key="4">
    <source>
        <dbReference type="Proteomes" id="UP001149009"/>
    </source>
</evidence>
<dbReference type="RefSeq" id="WP_261516139.1">
    <property type="nucleotide sequence ID" value="NZ_JAODNV010000013.1"/>
</dbReference>
<dbReference type="InterPro" id="IPR022584">
    <property type="entry name" value="DUF2937"/>
</dbReference>
<protein>
    <submittedName>
        <fullName evidence="3">DUF2937 family protein</fullName>
    </submittedName>
</protein>
<keyword evidence="1" id="KW-1133">Transmembrane helix</keyword>
<comment type="caution">
    <text evidence="3">The sequence shown here is derived from an EMBL/GenBank/DDBJ whole genome shotgun (WGS) entry which is preliminary data.</text>
</comment>
<evidence type="ECO:0000256" key="1">
    <source>
        <dbReference type="SAM" id="Phobius"/>
    </source>
</evidence>
<feature type="signal peptide" evidence="2">
    <location>
        <begin position="1"/>
        <end position="19"/>
    </location>
</feature>
<gene>
    <name evidence="3" type="ORF">NYR54_13135</name>
</gene>
<keyword evidence="2" id="KW-0732">Signal</keyword>
<feature type="chain" id="PRO_5040886156" evidence="2">
    <location>
        <begin position="20"/>
        <end position="178"/>
    </location>
</feature>
<keyword evidence="1" id="KW-0812">Transmembrane</keyword>
<feature type="transmembrane region" description="Helical" evidence="1">
    <location>
        <begin position="136"/>
        <end position="157"/>
    </location>
</feature>
<name>A0A9X2X9Y3_9HYPH</name>
<reference evidence="3" key="1">
    <citation type="submission" date="2022-08" db="EMBL/GenBank/DDBJ databases">
        <title>Chelativorans sichuanense sp. nov., a paraffin oil-degrading bacterium isolated from a mixture of oil-based drill cuttings and paddy soil.</title>
        <authorList>
            <person name="Yu J."/>
            <person name="Liu H."/>
            <person name="Chen Q."/>
        </authorList>
    </citation>
    <scope>NUCLEOTIDE SEQUENCE</scope>
    <source>
        <strain evidence="3">SCAU 2101</strain>
    </source>
</reference>
<dbReference type="Proteomes" id="UP001149009">
    <property type="component" value="Unassembled WGS sequence"/>
</dbReference>
<keyword evidence="1" id="KW-0472">Membrane</keyword>
<dbReference type="Pfam" id="PF11157">
    <property type="entry name" value="DUF2937"/>
    <property type="match status" value="1"/>
</dbReference>
<keyword evidence="4" id="KW-1185">Reference proteome</keyword>